<name>A5G442_GEOUR</name>
<accession>A5G442</accession>
<keyword evidence="2" id="KW-1133">Transmembrane helix</keyword>
<dbReference type="EMBL" id="CP000698">
    <property type="protein sequence ID" value="ABQ26560.1"/>
    <property type="molecule type" value="Genomic_DNA"/>
</dbReference>
<gene>
    <name evidence="3" type="ordered locus">Gura_2381</name>
</gene>
<feature type="coiled-coil region" evidence="1">
    <location>
        <begin position="159"/>
        <end position="186"/>
    </location>
</feature>
<dbReference type="InterPro" id="IPR036280">
    <property type="entry name" value="Multihaem_cyt_sf"/>
</dbReference>
<dbReference type="KEGG" id="gur:Gura_2381"/>
<evidence type="ECO:0000256" key="1">
    <source>
        <dbReference type="SAM" id="Coils"/>
    </source>
</evidence>
<keyword evidence="4" id="KW-1185">Reference proteome</keyword>
<sequence length="270" mass="29805">MNMRLFLHWGFPTAFITLWMVLFSFPVAATAQNQTVCLQCHGSQSGRGGAMVKPWQGSIHAENGTSCHDCHGGDPKDAVNAMNPARGFLGVPKEIEIPSFCGRCHIGIRDDYLQSAHGKALGHGGPTCVTCHGSHDVKKVTLDIINEKNCSRCHAYARAAELKAAMEQAEKQIVVIEERLKVYKGEGVNTDAREKALFSARNRYHRLFHEVNTAKVRAESAQIVTELDKIQRGFGNIEAERQKRKITGVVAVSGSLLAALLFYLLRKTYD</sequence>
<dbReference type="Gene3D" id="3.90.10.10">
    <property type="entry name" value="Cytochrome C3"/>
    <property type="match status" value="1"/>
</dbReference>
<evidence type="ECO:0000313" key="4">
    <source>
        <dbReference type="Proteomes" id="UP000006695"/>
    </source>
</evidence>
<dbReference type="HOGENOM" id="CLU_1044934_0_0_7"/>
<dbReference type="SUPFAM" id="SSF48695">
    <property type="entry name" value="Multiheme cytochromes"/>
    <property type="match status" value="1"/>
</dbReference>
<feature type="transmembrane region" description="Helical" evidence="2">
    <location>
        <begin position="246"/>
        <end position="265"/>
    </location>
</feature>
<dbReference type="Proteomes" id="UP000006695">
    <property type="component" value="Chromosome"/>
</dbReference>
<keyword evidence="1" id="KW-0175">Coiled coil</keyword>
<keyword evidence="2" id="KW-0812">Transmembrane</keyword>
<protein>
    <submittedName>
        <fullName evidence="3">Uncharacterized protein</fullName>
    </submittedName>
</protein>
<evidence type="ECO:0000313" key="3">
    <source>
        <dbReference type="EMBL" id="ABQ26560.1"/>
    </source>
</evidence>
<dbReference type="STRING" id="351605.Gura_2381"/>
<organism evidence="3 4">
    <name type="scientific">Geotalea uraniireducens (strain Rf4)</name>
    <name type="common">Geobacter uraniireducens</name>
    <dbReference type="NCBI Taxonomy" id="351605"/>
    <lineage>
        <taxon>Bacteria</taxon>
        <taxon>Pseudomonadati</taxon>
        <taxon>Thermodesulfobacteriota</taxon>
        <taxon>Desulfuromonadia</taxon>
        <taxon>Geobacterales</taxon>
        <taxon>Geobacteraceae</taxon>
        <taxon>Geotalea</taxon>
    </lineage>
</organism>
<evidence type="ECO:0000256" key="2">
    <source>
        <dbReference type="SAM" id="Phobius"/>
    </source>
</evidence>
<proteinExistence type="predicted"/>
<keyword evidence="2" id="KW-0472">Membrane</keyword>
<reference evidence="3 4" key="1">
    <citation type="submission" date="2007-05" db="EMBL/GenBank/DDBJ databases">
        <title>Complete sequence of Geobacter uraniireducens Rf4.</title>
        <authorList>
            <consortium name="US DOE Joint Genome Institute"/>
            <person name="Copeland A."/>
            <person name="Lucas S."/>
            <person name="Lapidus A."/>
            <person name="Barry K."/>
            <person name="Detter J.C."/>
            <person name="Glavina del Rio T."/>
            <person name="Hammon N."/>
            <person name="Israni S."/>
            <person name="Dalin E."/>
            <person name="Tice H."/>
            <person name="Pitluck S."/>
            <person name="Chertkov O."/>
            <person name="Brettin T."/>
            <person name="Bruce D."/>
            <person name="Han C."/>
            <person name="Schmutz J."/>
            <person name="Larimer F."/>
            <person name="Land M."/>
            <person name="Hauser L."/>
            <person name="Kyrpides N."/>
            <person name="Mikhailova N."/>
            <person name="Shelobolina E."/>
            <person name="Aklujkar M."/>
            <person name="Lovley D."/>
            <person name="Richardson P."/>
        </authorList>
    </citation>
    <scope>NUCLEOTIDE SEQUENCE [LARGE SCALE GENOMIC DNA]</scope>
    <source>
        <strain evidence="3 4">Rf4</strain>
    </source>
</reference>
<dbReference type="AlphaFoldDB" id="A5G442"/>